<keyword evidence="2" id="KW-1133">Transmembrane helix</keyword>
<evidence type="ECO:0000256" key="1">
    <source>
        <dbReference type="SAM" id="MobiDB-lite"/>
    </source>
</evidence>
<dbReference type="InterPro" id="IPR031754">
    <property type="entry name" value="DUF4736"/>
</dbReference>
<feature type="region of interest" description="Disordered" evidence="1">
    <location>
        <begin position="26"/>
        <end position="69"/>
    </location>
</feature>
<dbReference type="HOGENOM" id="CLU_779062_0_0_1"/>
<dbReference type="OrthoDB" id="7608935at2759"/>
<organism evidence="4">
    <name type="scientific">Drosophila persimilis</name>
    <name type="common">Fruit fly</name>
    <dbReference type="NCBI Taxonomy" id="7234"/>
    <lineage>
        <taxon>Eukaryota</taxon>
        <taxon>Metazoa</taxon>
        <taxon>Ecdysozoa</taxon>
        <taxon>Arthropoda</taxon>
        <taxon>Hexapoda</taxon>
        <taxon>Insecta</taxon>
        <taxon>Pterygota</taxon>
        <taxon>Neoptera</taxon>
        <taxon>Endopterygota</taxon>
        <taxon>Diptera</taxon>
        <taxon>Brachycera</taxon>
        <taxon>Muscomorpha</taxon>
        <taxon>Ephydroidea</taxon>
        <taxon>Drosophilidae</taxon>
        <taxon>Drosophila</taxon>
        <taxon>Sophophora</taxon>
    </lineage>
</organism>
<dbReference type="PhylomeDB" id="B4H4C6"/>
<name>B4H4C6_DROPE</name>
<sequence length="356" mass="41043">MSDLEDMDSERLNELESILYASIHYSDHGSGETGAGEISPSVADQQRAVDAQYMPPPPQQQQKQPQAQRIVSNKRVINNAVAKPRYWAEEKDGAGSIETQNVSTEIESRPVRKYIPQLWIAFEIPLTNSLLSAMKYLRSLLALGSTTLRILFEWLGLLNPVTLVLATLNLLCLVVWLDYHFRQYGCDLLFWQKELSQFPHEYILTGILMTAATYVLVSVVDVVVFTALLRRNLREFNKPLLHYEERYRRFVLIRLVRQLEHALVMQTLSANASHVAVKNMCEAQRMIKEAINMFRTSVKVLLWPNRSDLHEDPFILYHINEGQLEELNAHGYCLGDVDSLDLGNQYLKYLLNPFWY</sequence>
<dbReference type="GO" id="GO:0051607">
    <property type="term" value="P:defense response to virus"/>
    <property type="evidence" value="ECO:0007669"/>
    <property type="project" value="EnsemblMetazoa"/>
</dbReference>
<reference evidence="3 4" key="1">
    <citation type="journal article" date="2007" name="Nature">
        <title>Evolution of genes and genomes on the Drosophila phylogeny.</title>
        <authorList>
            <consortium name="Drosophila 12 Genomes Consortium"/>
            <person name="Clark A.G."/>
            <person name="Eisen M.B."/>
            <person name="Smith D.R."/>
            <person name="Bergman C.M."/>
            <person name="Oliver B."/>
            <person name="Markow T.A."/>
            <person name="Kaufman T.C."/>
            <person name="Kellis M."/>
            <person name="Gelbart W."/>
            <person name="Iyer V.N."/>
            <person name="Pollard D.A."/>
            <person name="Sackton T.B."/>
            <person name="Larracuente A.M."/>
            <person name="Singh N.D."/>
            <person name="Abad J.P."/>
            <person name="Abt D.N."/>
            <person name="Adryan B."/>
            <person name="Aguade M."/>
            <person name="Akashi H."/>
            <person name="Anderson W.W."/>
            <person name="Aquadro C.F."/>
            <person name="Ardell D.H."/>
            <person name="Arguello R."/>
            <person name="Artieri C.G."/>
            <person name="Barbash D.A."/>
            <person name="Barker D."/>
            <person name="Barsanti P."/>
            <person name="Batterham P."/>
            <person name="Batzoglou S."/>
            <person name="Begun D."/>
            <person name="Bhutkar A."/>
            <person name="Blanco E."/>
            <person name="Bosak S.A."/>
            <person name="Bradley R.K."/>
            <person name="Brand A.D."/>
            <person name="Brent M.R."/>
            <person name="Brooks A.N."/>
            <person name="Brown R.H."/>
            <person name="Butlin R.K."/>
            <person name="Caggese C."/>
            <person name="Calvi B.R."/>
            <person name="Bernardo de Carvalho A."/>
            <person name="Caspi A."/>
            <person name="Castrezana S."/>
            <person name="Celniker S.E."/>
            <person name="Chang J.L."/>
            <person name="Chapple C."/>
            <person name="Chatterji S."/>
            <person name="Chinwalla A."/>
            <person name="Civetta A."/>
            <person name="Clifton S.W."/>
            <person name="Comeron J.M."/>
            <person name="Costello J.C."/>
            <person name="Coyne J.A."/>
            <person name="Daub J."/>
            <person name="David R.G."/>
            <person name="Delcher A.L."/>
            <person name="Delehaunty K."/>
            <person name="Do C.B."/>
            <person name="Ebling H."/>
            <person name="Edwards K."/>
            <person name="Eickbush T."/>
            <person name="Evans J.D."/>
            <person name="Filipski A."/>
            <person name="Findeiss S."/>
            <person name="Freyhult E."/>
            <person name="Fulton L."/>
            <person name="Fulton R."/>
            <person name="Garcia A.C."/>
            <person name="Gardiner A."/>
            <person name="Garfield D.A."/>
            <person name="Garvin B.E."/>
            <person name="Gibson G."/>
            <person name="Gilbert D."/>
            <person name="Gnerre S."/>
            <person name="Godfrey J."/>
            <person name="Good R."/>
            <person name="Gotea V."/>
            <person name="Gravely B."/>
            <person name="Greenberg A.J."/>
            <person name="Griffiths-Jones S."/>
            <person name="Gross S."/>
            <person name="Guigo R."/>
            <person name="Gustafson E.A."/>
            <person name="Haerty W."/>
            <person name="Hahn M.W."/>
            <person name="Halligan D.L."/>
            <person name="Halpern A.L."/>
            <person name="Halter G.M."/>
            <person name="Han M.V."/>
            <person name="Heger A."/>
            <person name="Hillier L."/>
            <person name="Hinrichs A.S."/>
            <person name="Holmes I."/>
            <person name="Hoskins R.A."/>
            <person name="Hubisz M.J."/>
            <person name="Hultmark D."/>
            <person name="Huntley M.A."/>
            <person name="Jaffe D.B."/>
            <person name="Jagadeeshan S."/>
            <person name="Jeck W.R."/>
            <person name="Johnson J."/>
            <person name="Jones C.D."/>
            <person name="Jordan W.C."/>
            <person name="Karpen G.H."/>
            <person name="Kataoka E."/>
            <person name="Keightley P.D."/>
            <person name="Kheradpour P."/>
            <person name="Kirkness E.F."/>
            <person name="Koerich L.B."/>
            <person name="Kristiansen K."/>
            <person name="Kudrna D."/>
            <person name="Kulathinal R.J."/>
            <person name="Kumar S."/>
            <person name="Kwok R."/>
            <person name="Lander E."/>
            <person name="Langley C.H."/>
            <person name="Lapoint R."/>
            <person name="Lazzaro B.P."/>
            <person name="Lee S.J."/>
            <person name="Levesque L."/>
            <person name="Li R."/>
            <person name="Lin C.F."/>
            <person name="Lin M.F."/>
            <person name="Lindblad-Toh K."/>
            <person name="Llopart A."/>
            <person name="Long M."/>
            <person name="Low L."/>
            <person name="Lozovsky E."/>
            <person name="Lu J."/>
            <person name="Luo M."/>
            <person name="Machado C.A."/>
            <person name="Makalowski W."/>
            <person name="Marzo M."/>
            <person name="Matsuda M."/>
            <person name="Matzkin L."/>
            <person name="McAllister B."/>
            <person name="McBride C.S."/>
            <person name="McKernan B."/>
            <person name="McKernan K."/>
            <person name="Mendez-Lago M."/>
            <person name="Minx P."/>
            <person name="Mollenhauer M.U."/>
            <person name="Montooth K."/>
            <person name="Mount S.M."/>
            <person name="Mu X."/>
            <person name="Myers E."/>
            <person name="Negre B."/>
            <person name="Newfeld S."/>
            <person name="Nielsen R."/>
            <person name="Noor M.A."/>
            <person name="O'Grady P."/>
            <person name="Pachter L."/>
            <person name="Papaceit M."/>
            <person name="Parisi M.J."/>
            <person name="Parisi M."/>
            <person name="Parts L."/>
            <person name="Pedersen J.S."/>
            <person name="Pesole G."/>
            <person name="Phillippy A.M."/>
            <person name="Ponting C.P."/>
            <person name="Pop M."/>
            <person name="Porcelli D."/>
            <person name="Powell J.R."/>
            <person name="Prohaska S."/>
            <person name="Pruitt K."/>
            <person name="Puig M."/>
            <person name="Quesneville H."/>
            <person name="Ram K.R."/>
            <person name="Rand D."/>
            <person name="Rasmussen M.D."/>
            <person name="Reed L.K."/>
            <person name="Reenan R."/>
            <person name="Reily A."/>
            <person name="Remington K.A."/>
            <person name="Rieger T.T."/>
            <person name="Ritchie M.G."/>
            <person name="Robin C."/>
            <person name="Rogers Y.H."/>
            <person name="Rohde C."/>
            <person name="Rozas J."/>
            <person name="Rubenfield M.J."/>
            <person name="Ruiz A."/>
            <person name="Russo S."/>
            <person name="Salzberg S.L."/>
            <person name="Sanchez-Gracia A."/>
            <person name="Saranga D.J."/>
            <person name="Sato H."/>
            <person name="Schaeffer S.W."/>
            <person name="Schatz M.C."/>
            <person name="Schlenke T."/>
            <person name="Schwartz R."/>
            <person name="Segarra C."/>
            <person name="Singh R.S."/>
            <person name="Sirot L."/>
            <person name="Sirota M."/>
            <person name="Sisneros N.B."/>
            <person name="Smith C.D."/>
            <person name="Smith T.F."/>
            <person name="Spieth J."/>
            <person name="Stage D.E."/>
            <person name="Stark A."/>
            <person name="Stephan W."/>
            <person name="Strausberg R.L."/>
            <person name="Strempel S."/>
            <person name="Sturgill D."/>
            <person name="Sutton G."/>
            <person name="Sutton G.G."/>
            <person name="Tao W."/>
            <person name="Teichmann S."/>
            <person name="Tobari Y.N."/>
            <person name="Tomimura Y."/>
            <person name="Tsolas J.M."/>
            <person name="Valente V.L."/>
            <person name="Venter E."/>
            <person name="Venter J.C."/>
            <person name="Vicario S."/>
            <person name="Vieira F.G."/>
            <person name="Vilella A.J."/>
            <person name="Villasante A."/>
            <person name="Walenz B."/>
            <person name="Wang J."/>
            <person name="Wasserman M."/>
            <person name="Watts T."/>
            <person name="Wilson D."/>
            <person name="Wilson R.K."/>
            <person name="Wing R.A."/>
            <person name="Wolfner M.F."/>
            <person name="Wong A."/>
            <person name="Wong G.K."/>
            <person name="Wu C.I."/>
            <person name="Wu G."/>
            <person name="Yamamoto D."/>
            <person name="Yang H.P."/>
            <person name="Yang S.P."/>
            <person name="Yorke J.A."/>
            <person name="Yoshida K."/>
            <person name="Zdobnov E."/>
            <person name="Zhang P."/>
            <person name="Zhang Y."/>
            <person name="Zimin A.V."/>
            <person name="Baldwin J."/>
            <person name="Abdouelleil A."/>
            <person name="Abdulkadir J."/>
            <person name="Abebe A."/>
            <person name="Abera B."/>
            <person name="Abreu J."/>
            <person name="Acer S.C."/>
            <person name="Aftuck L."/>
            <person name="Alexander A."/>
            <person name="An P."/>
            <person name="Anderson E."/>
            <person name="Anderson S."/>
            <person name="Arachi H."/>
            <person name="Azer M."/>
            <person name="Bachantsang P."/>
            <person name="Barry A."/>
            <person name="Bayul T."/>
            <person name="Berlin A."/>
            <person name="Bessette D."/>
            <person name="Bloom T."/>
            <person name="Blye J."/>
            <person name="Boguslavskiy L."/>
            <person name="Bonnet C."/>
            <person name="Boukhgalter B."/>
            <person name="Bourzgui I."/>
            <person name="Brown A."/>
            <person name="Cahill P."/>
            <person name="Channer S."/>
            <person name="Cheshatsang Y."/>
            <person name="Chuda L."/>
            <person name="Citroen M."/>
            <person name="Collymore A."/>
            <person name="Cooke P."/>
            <person name="Costello M."/>
            <person name="D'Aco K."/>
            <person name="Daza R."/>
            <person name="De Haan G."/>
            <person name="DeGray S."/>
            <person name="DeMaso C."/>
            <person name="Dhargay N."/>
            <person name="Dooley K."/>
            <person name="Dooley E."/>
            <person name="Doricent M."/>
            <person name="Dorje P."/>
            <person name="Dorjee K."/>
            <person name="Dupes A."/>
            <person name="Elong R."/>
            <person name="Falk J."/>
            <person name="Farina A."/>
            <person name="Faro S."/>
            <person name="Ferguson D."/>
            <person name="Fisher S."/>
            <person name="Foley C.D."/>
            <person name="Franke A."/>
            <person name="Friedrich D."/>
            <person name="Gadbois L."/>
            <person name="Gearin G."/>
            <person name="Gearin C.R."/>
            <person name="Giannoukos G."/>
            <person name="Goode T."/>
            <person name="Graham J."/>
            <person name="Grandbois E."/>
            <person name="Grewal S."/>
            <person name="Gyaltsen K."/>
            <person name="Hafez N."/>
            <person name="Hagos B."/>
            <person name="Hall J."/>
            <person name="Henson C."/>
            <person name="Hollinger A."/>
            <person name="Honan T."/>
            <person name="Huard M.D."/>
            <person name="Hughes L."/>
            <person name="Hurhula B."/>
            <person name="Husby M.E."/>
            <person name="Kamat A."/>
            <person name="Kanga B."/>
            <person name="Kashin S."/>
            <person name="Khazanovich D."/>
            <person name="Kisner P."/>
            <person name="Lance K."/>
            <person name="Lara M."/>
            <person name="Lee W."/>
            <person name="Lennon N."/>
            <person name="Letendre F."/>
            <person name="LeVine R."/>
            <person name="Lipovsky A."/>
            <person name="Liu X."/>
            <person name="Liu J."/>
            <person name="Liu S."/>
            <person name="Lokyitsang T."/>
            <person name="Lokyitsang Y."/>
            <person name="Lubonja R."/>
            <person name="Lui A."/>
            <person name="MacDonald P."/>
            <person name="Magnisalis V."/>
            <person name="Maru K."/>
            <person name="Matthews C."/>
            <person name="McCusker W."/>
            <person name="McDonough S."/>
            <person name="Mehta T."/>
            <person name="Meldrim J."/>
            <person name="Meneus L."/>
            <person name="Mihai O."/>
            <person name="Mihalev A."/>
            <person name="Mihova T."/>
            <person name="Mittelman R."/>
            <person name="Mlenga V."/>
            <person name="Montmayeur A."/>
            <person name="Mulrain L."/>
            <person name="Navidi A."/>
            <person name="Naylor J."/>
            <person name="Negash T."/>
            <person name="Nguyen T."/>
            <person name="Nguyen N."/>
            <person name="Nicol R."/>
            <person name="Norbu C."/>
            <person name="Norbu N."/>
            <person name="Novod N."/>
            <person name="O'Neill B."/>
            <person name="Osman S."/>
            <person name="Markiewicz E."/>
            <person name="Oyono O.L."/>
            <person name="Patti C."/>
            <person name="Phunkhang P."/>
            <person name="Pierre F."/>
            <person name="Priest M."/>
            <person name="Raghuraman S."/>
            <person name="Rege F."/>
            <person name="Reyes R."/>
            <person name="Rise C."/>
            <person name="Rogov P."/>
            <person name="Ross K."/>
            <person name="Ryan E."/>
            <person name="Settipalli S."/>
            <person name="Shea T."/>
            <person name="Sherpa N."/>
            <person name="Shi L."/>
            <person name="Shih D."/>
            <person name="Sparrow T."/>
            <person name="Spaulding J."/>
            <person name="Stalker J."/>
            <person name="Stange-Thomann N."/>
            <person name="Stavropoulos S."/>
            <person name="Stone C."/>
            <person name="Strader C."/>
            <person name="Tesfaye S."/>
            <person name="Thomson T."/>
            <person name="Thoulutsang Y."/>
            <person name="Thoulutsang D."/>
            <person name="Topham K."/>
            <person name="Topping I."/>
            <person name="Tsamla T."/>
            <person name="Vassiliev H."/>
            <person name="Vo A."/>
            <person name="Wangchuk T."/>
            <person name="Wangdi T."/>
            <person name="Weiand M."/>
            <person name="Wilkinson J."/>
            <person name="Wilson A."/>
            <person name="Yadav S."/>
            <person name="Young G."/>
            <person name="Yu Q."/>
            <person name="Zembek L."/>
            <person name="Zhong D."/>
            <person name="Zimmer A."/>
            <person name="Zwirko Z."/>
            <person name="Jaffe D.B."/>
            <person name="Alvarez P."/>
            <person name="Brockman W."/>
            <person name="Butler J."/>
            <person name="Chin C."/>
            <person name="Gnerre S."/>
            <person name="Grabherr M."/>
            <person name="Kleber M."/>
            <person name="Mauceli E."/>
            <person name="MacCallum I."/>
        </authorList>
    </citation>
    <scope>NUCLEOTIDE SEQUENCE [LARGE SCALE GENOMIC DNA]</scope>
    <source>
        <strain evidence="4">MSH-3 / Tucson 14011-0111.49</strain>
    </source>
</reference>
<evidence type="ECO:0000313" key="4">
    <source>
        <dbReference type="Proteomes" id="UP000008744"/>
    </source>
</evidence>
<keyword evidence="4" id="KW-1185">Reference proteome</keyword>
<evidence type="ECO:0000256" key="2">
    <source>
        <dbReference type="SAM" id="Phobius"/>
    </source>
</evidence>
<feature type="transmembrane region" description="Helical" evidence="2">
    <location>
        <begin position="157"/>
        <end position="181"/>
    </location>
</feature>
<feature type="transmembrane region" description="Helical" evidence="2">
    <location>
        <begin position="202"/>
        <end position="229"/>
    </location>
</feature>
<keyword evidence="2" id="KW-0812">Transmembrane</keyword>
<dbReference type="Pfam" id="PF15883">
    <property type="entry name" value="DUF4736"/>
    <property type="match status" value="1"/>
</dbReference>
<gene>
    <name evidence="3" type="primary">Dper\GL20851</name>
    <name evidence="3" type="ORF">Dper_GL20851</name>
</gene>
<dbReference type="eggNOG" id="ENOG502TCFC">
    <property type="taxonomic scope" value="Eukaryota"/>
</dbReference>
<protein>
    <submittedName>
        <fullName evidence="3">GL20851</fullName>
    </submittedName>
</protein>
<dbReference type="AlphaFoldDB" id="B4H4C6"/>
<proteinExistence type="predicted"/>
<dbReference type="Proteomes" id="UP000008744">
    <property type="component" value="Unassembled WGS sequence"/>
</dbReference>
<evidence type="ECO:0000313" key="3">
    <source>
        <dbReference type="EMBL" id="EDW31241.1"/>
    </source>
</evidence>
<keyword evidence="2" id="KW-0472">Membrane</keyword>
<dbReference type="EMBL" id="CH479208">
    <property type="protein sequence ID" value="EDW31241.1"/>
    <property type="molecule type" value="Genomic_DNA"/>
</dbReference>
<dbReference type="OMA" id="MGHFNHC"/>
<accession>B4H4C6</accession>